<dbReference type="STRING" id="98765.A0A2R6RZI4"/>
<proteinExistence type="predicted"/>
<dbReference type="AlphaFoldDB" id="A0A2R6RZI4"/>
<dbReference type="EMBL" id="MLYV02000126">
    <property type="protein sequence ID" value="PSS35426.1"/>
    <property type="molecule type" value="Genomic_DNA"/>
</dbReference>
<feature type="compositionally biased region" description="Low complexity" evidence="1">
    <location>
        <begin position="138"/>
        <end position="161"/>
    </location>
</feature>
<dbReference type="Proteomes" id="UP000186601">
    <property type="component" value="Unassembled WGS sequence"/>
</dbReference>
<evidence type="ECO:0000256" key="1">
    <source>
        <dbReference type="SAM" id="MobiDB-lite"/>
    </source>
</evidence>
<protein>
    <submittedName>
        <fullName evidence="2">Uncharacterized protein</fullName>
    </submittedName>
</protein>
<reference evidence="2 3" key="1">
    <citation type="submission" date="2018-02" db="EMBL/GenBank/DDBJ databases">
        <title>Genome sequence of the basidiomycete white-rot fungus Phlebia centrifuga.</title>
        <authorList>
            <person name="Granchi Z."/>
            <person name="Peng M."/>
            <person name="de Vries R.P."/>
            <person name="Hilden K."/>
            <person name="Makela M.R."/>
            <person name="Grigoriev I."/>
            <person name="Riley R."/>
        </authorList>
    </citation>
    <scope>NUCLEOTIDE SEQUENCE [LARGE SCALE GENOMIC DNA]</scope>
    <source>
        <strain evidence="2 3">FBCC195</strain>
    </source>
</reference>
<feature type="compositionally biased region" description="Low complexity" evidence="1">
    <location>
        <begin position="465"/>
        <end position="486"/>
    </location>
</feature>
<evidence type="ECO:0000313" key="3">
    <source>
        <dbReference type="Proteomes" id="UP000186601"/>
    </source>
</evidence>
<feature type="region of interest" description="Disordered" evidence="1">
    <location>
        <begin position="431"/>
        <end position="534"/>
    </location>
</feature>
<feature type="compositionally biased region" description="Polar residues" evidence="1">
    <location>
        <begin position="71"/>
        <end position="80"/>
    </location>
</feature>
<feature type="compositionally biased region" description="Basic and acidic residues" evidence="1">
    <location>
        <begin position="253"/>
        <end position="287"/>
    </location>
</feature>
<feature type="region of interest" description="Disordered" evidence="1">
    <location>
        <begin position="1"/>
        <end position="337"/>
    </location>
</feature>
<organism evidence="2 3">
    <name type="scientific">Hermanssonia centrifuga</name>
    <dbReference type="NCBI Taxonomy" id="98765"/>
    <lineage>
        <taxon>Eukaryota</taxon>
        <taxon>Fungi</taxon>
        <taxon>Dikarya</taxon>
        <taxon>Basidiomycota</taxon>
        <taxon>Agaricomycotina</taxon>
        <taxon>Agaricomycetes</taxon>
        <taxon>Polyporales</taxon>
        <taxon>Meruliaceae</taxon>
        <taxon>Hermanssonia</taxon>
    </lineage>
</organism>
<gene>
    <name evidence="2" type="ORF">PHLCEN_2v1581</name>
</gene>
<feature type="compositionally biased region" description="Polar residues" evidence="1">
    <location>
        <begin position="122"/>
        <end position="132"/>
    </location>
</feature>
<dbReference type="OrthoDB" id="3260940at2759"/>
<feature type="region of interest" description="Disordered" evidence="1">
    <location>
        <begin position="557"/>
        <end position="576"/>
    </location>
</feature>
<feature type="compositionally biased region" description="Low complexity" evidence="1">
    <location>
        <begin position="305"/>
        <end position="314"/>
    </location>
</feature>
<comment type="caution">
    <text evidence="2">The sequence shown here is derived from an EMBL/GenBank/DDBJ whole genome shotgun (WGS) entry which is preliminary data.</text>
</comment>
<feature type="compositionally biased region" description="Low complexity" evidence="1">
    <location>
        <begin position="560"/>
        <end position="576"/>
    </location>
</feature>
<accession>A0A2R6RZI4</accession>
<name>A0A2R6RZI4_9APHY</name>
<keyword evidence="3" id="KW-1185">Reference proteome</keyword>
<feature type="compositionally biased region" description="Low complexity" evidence="1">
    <location>
        <begin position="21"/>
        <end position="45"/>
    </location>
</feature>
<evidence type="ECO:0000313" key="2">
    <source>
        <dbReference type="EMBL" id="PSS35426.1"/>
    </source>
</evidence>
<feature type="compositionally biased region" description="Low complexity" evidence="1">
    <location>
        <begin position="437"/>
        <end position="450"/>
    </location>
</feature>
<sequence length="619" mass="65427">MPVAFQGGSLGRRNPFIGLGTETSASTSTSTSTTSSAASGSKPTTRLPSRPLSGATTATDTTAKPRRAKTPQPTRPQAITSEHHVHLQTEVLGAASSSSTKKAKKTNIFSVAIANPKPRSTGLANGTSSPTPDDQRSRGLFSGFRSGSRSGSQSSVGSSRSNVIERTSPRNTPPPPVPKLNADTSKRTRISLSTPLSPTVPVHVLNSPPPPYRQNDYARGRDDVEPDDLDLGGRCSPLCGLQSAMAPTAGPSEKGKERERARGARDRSRETNDERERRRRQEKDITHPRRVGSPILREREREARAALVAPAPLEKVASGSGSGTSRRSSTKESVTNAIKTKRTKHGSFDFERPVSALGGGNIRTVLGMGLGADSYDRARTQPMERSVSVKEKVPRAQELGVTQGHKMTSSLPSSVGRTRRPVLDVDTAPAITRHATESSQATSAPASSATRSHHHHADMDPISPTSSHSGHSSSLGRHTGGRLLRGMHGAFRFEPAVPPIPGSPATDERSHLSGRAAGTSASPTKLRQGRVASKGRSLDLGLSLSWAPQKVKQEAVLSYGRQTSSTTGSTGRSRARWGGAMVDDQGRLGAGSSQASSDVAQAFREALGDAAYGTFKNCK</sequence>